<reference evidence="2 3" key="1">
    <citation type="submission" date="2022-12" db="EMBL/GenBank/DDBJ databases">
        <title>Chromosome-level genome of Tegillarca granosa.</title>
        <authorList>
            <person name="Kim J."/>
        </authorList>
    </citation>
    <scope>NUCLEOTIDE SEQUENCE [LARGE SCALE GENOMIC DNA]</scope>
    <source>
        <strain evidence="2">Teg-2019</strain>
        <tissue evidence="2">Adductor muscle</tissue>
    </source>
</reference>
<dbReference type="EMBL" id="JARBDR010000921">
    <property type="protein sequence ID" value="KAJ8298801.1"/>
    <property type="molecule type" value="Genomic_DNA"/>
</dbReference>
<protein>
    <recommendedName>
        <fullName evidence="4">SCP domain-containing protein</fullName>
    </recommendedName>
</protein>
<gene>
    <name evidence="2" type="ORF">KUTeg_022861</name>
</gene>
<evidence type="ECO:0000313" key="3">
    <source>
        <dbReference type="Proteomes" id="UP001217089"/>
    </source>
</evidence>
<sequence length="176" mass="20516">MTVMSVYNEKIYQFYILIVVICHLNIVARAENIKDTRLRYKRATRECHRKYQTITGHTACLPRSSKVVDTGVSIEDKARILNLHNDARRNVNPTAVAMLLMDGFHLDRIWLGDCGSKVCLNFGEMDPDTCTCSCMKYPHYVGNNCALYYLEVYHIIQSQDVLRPFHQAWKQFFLQF</sequence>
<dbReference type="Proteomes" id="UP001217089">
    <property type="component" value="Unassembled WGS sequence"/>
</dbReference>
<evidence type="ECO:0000256" key="1">
    <source>
        <dbReference type="SAM" id="Phobius"/>
    </source>
</evidence>
<keyword evidence="1" id="KW-0472">Membrane</keyword>
<keyword evidence="1" id="KW-1133">Transmembrane helix</keyword>
<evidence type="ECO:0008006" key="4">
    <source>
        <dbReference type="Google" id="ProtNLM"/>
    </source>
</evidence>
<proteinExistence type="predicted"/>
<keyword evidence="1" id="KW-0812">Transmembrane</keyword>
<keyword evidence="3" id="KW-1185">Reference proteome</keyword>
<feature type="transmembrane region" description="Helical" evidence="1">
    <location>
        <begin position="12"/>
        <end position="30"/>
    </location>
</feature>
<organism evidence="2 3">
    <name type="scientific">Tegillarca granosa</name>
    <name type="common">Malaysian cockle</name>
    <name type="synonym">Anadara granosa</name>
    <dbReference type="NCBI Taxonomy" id="220873"/>
    <lineage>
        <taxon>Eukaryota</taxon>
        <taxon>Metazoa</taxon>
        <taxon>Spiralia</taxon>
        <taxon>Lophotrochozoa</taxon>
        <taxon>Mollusca</taxon>
        <taxon>Bivalvia</taxon>
        <taxon>Autobranchia</taxon>
        <taxon>Pteriomorphia</taxon>
        <taxon>Arcoida</taxon>
        <taxon>Arcoidea</taxon>
        <taxon>Arcidae</taxon>
        <taxon>Tegillarca</taxon>
    </lineage>
</organism>
<evidence type="ECO:0000313" key="2">
    <source>
        <dbReference type="EMBL" id="KAJ8298801.1"/>
    </source>
</evidence>
<accession>A0ABQ9E337</accession>
<comment type="caution">
    <text evidence="2">The sequence shown here is derived from an EMBL/GenBank/DDBJ whole genome shotgun (WGS) entry which is preliminary data.</text>
</comment>
<name>A0ABQ9E337_TEGGR</name>